<evidence type="ECO:0000313" key="3">
    <source>
        <dbReference type="EMBL" id="ACU76533.1"/>
    </source>
</evidence>
<dbReference type="Proteomes" id="UP000000851">
    <property type="component" value="Chromosome"/>
</dbReference>
<dbReference type="AlphaFoldDB" id="C7QCS0"/>
<name>C7QCS0_CATAD</name>
<gene>
    <name evidence="3" type="ordered locus">Caci_7709</name>
</gene>
<keyword evidence="2" id="KW-0472">Membrane</keyword>
<reference evidence="3 4" key="1">
    <citation type="journal article" date="2009" name="Stand. Genomic Sci.">
        <title>Complete genome sequence of Catenulispora acidiphila type strain (ID 139908).</title>
        <authorList>
            <person name="Copeland A."/>
            <person name="Lapidus A."/>
            <person name="Glavina Del Rio T."/>
            <person name="Nolan M."/>
            <person name="Lucas S."/>
            <person name="Chen F."/>
            <person name="Tice H."/>
            <person name="Cheng J.F."/>
            <person name="Bruce D."/>
            <person name="Goodwin L."/>
            <person name="Pitluck S."/>
            <person name="Mikhailova N."/>
            <person name="Pati A."/>
            <person name="Ivanova N."/>
            <person name="Mavromatis K."/>
            <person name="Chen A."/>
            <person name="Palaniappan K."/>
            <person name="Chain P."/>
            <person name="Land M."/>
            <person name="Hauser L."/>
            <person name="Chang Y.J."/>
            <person name="Jeffries C.D."/>
            <person name="Chertkov O."/>
            <person name="Brettin T."/>
            <person name="Detter J.C."/>
            <person name="Han C."/>
            <person name="Ali Z."/>
            <person name="Tindall B.J."/>
            <person name="Goker M."/>
            <person name="Bristow J."/>
            <person name="Eisen J.A."/>
            <person name="Markowitz V."/>
            <person name="Hugenholtz P."/>
            <person name="Kyrpides N.C."/>
            <person name="Klenk H.P."/>
        </authorList>
    </citation>
    <scope>NUCLEOTIDE SEQUENCE [LARGE SCALE GENOMIC DNA]</scope>
    <source>
        <strain evidence="4">DSM 44928 / JCM 14897 / NBRC 102108 / NRRL B-24433 / ID139908</strain>
    </source>
</reference>
<dbReference type="KEGG" id="cai:Caci_7709"/>
<evidence type="ECO:0000313" key="4">
    <source>
        <dbReference type="Proteomes" id="UP000000851"/>
    </source>
</evidence>
<sequence length="160" mass="16883">MSSNPTPQAAPTAPGAPDTPDITDTPAATDTAEQLPRPLLAVAAVVAVESLVALIYSVWLVVEAFVGTPRERGQAIAVGITFLILAIPLPLVVRGLLRASMRARTPALMMQLLALWVAYFMVQAEFWIGAVPAVAAAVVGLVCLFTPASTAALTRHWRED</sequence>
<protein>
    <recommendedName>
        <fullName evidence="5">Integral membrane protein</fullName>
    </recommendedName>
</protein>
<dbReference type="OrthoDB" id="4333492at2"/>
<feature type="transmembrane region" description="Helical" evidence="2">
    <location>
        <begin position="74"/>
        <end position="93"/>
    </location>
</feature>
<evidence type="ECO:0000256" key="2">
    <source>
        <dbReference type="SAM" id="Phobius"/>
    </source>
</evidence>
<feature type="transmembrane region" description="Helical" evidence="2">
    <location>
        <begin position="39"/>
        <end position="62"/>
    </location>
</feature>
<dbReference type="EMBL" id="CP001700">
    <property type="protein sequence ID" value="ACU76533.1"/>
    <property type="molecule type" value="Genomic_DNA"/>
</dbReference>
<dbReference type="HOGENOM" id="CLU_124994_2_0_11"/>
<feature type="region of interest" description="Disordered" evidence="1">
    <location>
        <begin position="1"/>
        <end position="28"/>
    </location>
</feature>
<organism evidence="3 4">
    <name type="scientific">Catenulispora acidiphila (strain DSM 44928 / JCM 14897 / NBRC 102108 / NRRL B-24433 / ID139908)</name>
    <dbReference type="NCBI Taxonomy" id="479433"/>
    <lineage>
        <taxon>Bacteria</taxon>
        <taxon>Bacillati</taxon>
        <taxon>Actinomycetota</taxon>
        <taxon>Actinomycetes</taxon>
        <taxon>Catenulisporales</taxon>
        <taxon>Catenulisporaceae</taxon>
        <taxon>Catenulispora</taxon>
    </lineage>
</organism>
<keyword evidence="4" id="KW-1185">Reference proteome</keyword>
<evidence type="ECO:0000256" key="1">
    <source>
        <dbReference type="SAM" id="MobiDB-lite"/>
    </source>
</evidence>
<feature type="transmembrane region" description="Helical" evidence="2">
    <location>
        <begin position="105"/>
        <end position="122"/>
    </location>
</feature>
<keyword evidence="2" id="KW-1133">Transmembrane helix</keyword>
<dbReference type="RefSeq" id="WP_015796258.1">
    <property type="nucleotide sequence ID" value="NC_013131.1"/>
</dbReference>
<accession>C7QCS0</accession>
<dbReference type="InParanoid" id="C7QCS0"/>
<feature type="transmembrane region" description="Helical" evidence="2">
    <location>
        <begin position="128"/>
        <end position="153"/>
    </location>
</feature>
<evidence type="ECO:0008006" key="5">
    <source>
        <dbReference type="Google" id="ProtNLM"/>
    </source>
</evidence>
<keyword evidence="2" id="KW-0812">Transmembrane</keyword>
<proteinExistence type="predicted"/>